<sequence>MSYRSAIYTLLSGLESNVHPIVAPQETTATYITYTIRRDTIRTQDGPGVYEITLTLNIFANELDDAITMAATMEAGIDDASGTYDSKALLVGNFVNEGGDYISDLDKYMIIQEYQLMFT</sequence>
<dbReference type="EMBL" id="LAZR01012347">
    <property type="protein sequence ID" value="KKM27308.1"/>
    <property type="molecule type" value="Genomic_DNA"/>
</dbReference>
<protein>
    <recommendedName>
        <fullName evidence="2">DUF3168 domain-containing protein</fullName>
    </recommendedName>
</protein>
<proteinExistence type="predicted"/>
<gene>
    <name evidence="1" type="ORF">LCGC14_1576070</name>
</gene>
<comment type="caution">
    <text evidence="1">The sequence shown here is derived from an EMBL/GenBank/DDBJ whole genome shotgun (WGS) entry which is preliminary data.</text>
</comment>
<evidence type="ECO:0000313" key="1">
    <source>
        <dbReference type="EMBL" id="KKM27308.1"/>
    </source>
</evidence>
<dbReference type="AlphaFoldDB" id="A0A0F9KZ90"/>
<name>A0A0F9KZ90_9ZZZZ</name>
<reference evidence="1" key="1">
    <citation type="journal article" date="2015" name="Nature">
        <title>Complex archaea that bridge the gap between prokaryotes and eukaryotes.</title>
        <authorList>
            <person name="Spang A."/>
            <person name="Saw J.H."/>
            <person name="Jorgensen S.L."/>
            <person name="Zaremba-Niedzwiedzka K."/>
            <person name="Martijn J."/>
            <person name="Lind A.E."/>
            <person name="van Eijk R."/>
            <person name="Schleper C."/>
            <person name="Guy L."/>
            <person name="Ettema T.J."/>
        </authorList>
    </citation>
    <scope>NUCLEOTIDE SEQUENCE</scope>
</reference>
<accession>A0A0F9KZ90</accession>
<evidence type="ECO:0008006" key="2">
    <source>
        <dbReference type="Google" id="ProtNLM"/>
    </source>
</evidence>
<organism evidence="1">
    <name type="scientific">marine sediment metagenome</name>
    <dbReference type="NCBI Taxonomy" id="412755"/>
    <lineage>
        <taxon>unclassified sequences</taxon>
        <taxon>metagenomes</taxon>
        <taxon>ecological metagenomes</taxon>
    </lineage>
</organism>